<feature type="domain" description="HTH tetR-type" evidence="3">
    <location>
        <begin position="13"/>
        <end position="73"/>
    </location>
</feature>
<dbReference type="Pfam" id="PF00440">
    <property type="entry name" value="TetR_N"/>
    <property type="match status" value="1"/>
</dbReference>
<dbReference type="AlphaFoldDB" id="A0A5N0EIU5"/>
<dbReference type="GO" id="GO:0003700">
    <property type="term" value="F:DNA-binding transcription factor activity"/>
    <property type="evidence" value="ECO:0007669"/>
    <property type="project" value="TreeGrafter"/>
</dbReference>
<dbReference type="InterPro" id="IPR001647">
    <property type="entry name" value="HTH_TetR"/>
</dbReference>
<accession>A0A5N0EIU5</accession>
<evidence type="ECO:0000313" key="5">
    <source>
        <dbReference type="Proteomes" id="UP000323876"/>
    </source>
</evidence>
<sequence length="211" mass="23535">MPRPEIRRRLSSAEMRSRILAAAAAEFARNGFDRTSLDEVAAAAGFTKGAVYSRFSSKDELFFALLEEQVIGRIAAAKTTLERSMDDAGGTHPAAAIGRQINDALVSEQDWQILFVEFWLRVVRDPRIAEQFRVLRRQLRQTIADFVEAEARRRNLTLRISPYEMGIVALALSNGLSIEEIPDQGTVQNDLFGRILQLACAPDEEDVNPAS</sequence>
<dbReference type="Proteomes" id="UP000323876">
    <property type="component" value="Unassembled WGS sequence"/>
</dbReference>
<dbReference type="SUPFAM" id="SSF46689">
    <property type="entry name" value="Homeodomain-like"/>
    <property type="match status" value="1"/>
</dbReference>
<dbReference type="InterPro" id="IPR036271">
    <property type="entry name" value="Tet_transcr_reg_TetR-rel_C_sf"/>
</dbReference>
<evidence type="ECO:0000256" key="1">
    <source>
        <dbReference type="ARBA" id="ARBA00023125"/>
    </source>
</evidence>
<dbReference type="InterPro" id="IPR009057">
    <property type="entry name" value="Homeodomain-like_sf"/>
</dbReference>
<dbReference type="PANTHER" id="PTHR30055">
    <property type="entry name" value="HTH-TYPE TRANSCRIPTIONAL REGULATOR RUTR"/>
    <property type="match status" value="1"/>
</dbReference>
<proteinExistence type="predicted"/>
<dbReference type="PROSITE" id="PS50977">
    <property type="entry name" value="HTH_TETR_2"/>
    <property type="match status" value="1"/>
</dbReference>
<protein>
    <submittedName>
        <fullName evidence="4">TetR/AcrR family transcriptional regulator</fullName>
    </submittedName>
</protein>
<reference evidence="4 5" key="1">
    <citation type="submission" date="2019-09" db="EMBL/GenBank/DDBJ databases">
        <authorList>
            <person name="Wang X."/>
        </authorList>
    </citation>
    <scope>NUCLEOTIDE SEQUENCE [LARGE SCALE GENOMIC DNA]</scope>
    <source>
        <strain evidence="4 5">CICC 11023</strain>
    </source>
</reference>
<keyword evidence="1 2" id="KW-0238">DNA-binding</keyword>
<dbReference type="GO" id="GO:0000976">
    <property type="term" value="F:transcription cis-regulatory region binding"/>
    <property type="evidence" value="ECO:0007669"/>
    <property type="project" value="TreeGrafter"/>
</dbReference>
<dbReference type="OrthoDB" id="7252896at2"/>
<dbReference type="PRINTS" id="PR00455">
    <property type="entry name" value="HTHTETR"/>
</dbReference>
<evidence type="ECO:0000256" key="2">
    <source>
        <dbReference type="PROSITE-ProRule" id="PRU00335"/>
    </source>
</evidence>
<dbReference type="EMBL" id="VXLC01000003">
    <property type="protein sequence ID" value="KAA8888886.1"/>
    <property type="molecule type" value="Genomic_DNA"/>
</dbReference>
<keyword evidence="5" id="KW-1185">Reference proteome</keyword>
<dbReference type="InterPro" id="IPR050109">
    <property type="entry name" value="HTH-type_TetR-like_transc_reg"/>
</dbReference>
<comment type="caution">
    <text evidence="4">The sequence shown here is derived from an EMBL/GenBank/DDBJ whole genome shotgun (WGS) entry which is preliminary data.</text>
</comment>
<evidence type="ECO:0000313" key="4">
    <source>
        <dbReference type="EMBL" id="KAA8888886.1"/>
    </source>
</evidence>
<dbReference type="RefSeq" id="WP_150401161.1">
    <property type="nucleotide sequence ID" value="NZ_VXLC01000003.1"/>
</dbReference>
<organism evidence="4 5">
    <name type="scientific">Nocardia colli</name>
    <dbReference type="NCBI Taxonomy" id="2545717"/>
    <lineage>
        <taxon>Bacteria</taxon>
        <taxon>Bacillati</taxon>
        <taxon>Actinomycetota</taxon>
        <taxon>Actinomycetes</taxon>
        <taxon>Mycobacteriales</taxon>
        <taxon>Nocardiaceae</taxon>
        <taxon>Nocardia</taxon>
    </lineage>
</organism>
<dbReference type="SUPFAM" id="SSF48498">
    <property type="entry name" value="Tetracyclin repressor-like, C-terminal domain"/>
    <property type="match status" value="1"/>
</dbReference>
<name>A0A5N0EIU5_9NOCA</name>
<evidence type="ECO:0000259" key="3">
    <source>
        <dbReference type="PROSITE" id="PS50977"/>
    </source>
</evidence>
<dbReference type="PANTHER" id="PTHR30055:SF241">
    <property type="entry name" value="TRANSCRIPTIONAL REGULATORY PROTEIN"/>
    <property type="match status" value="1"/>
</dbReference>
<dbReference type="Gene3D" id="1.10.357.10">
    <property type="entry name" value="Tetracycline Repressor, domain 2"/>
    <property type="match status" value="1"/>
</dbReference>
<gene>
    <name evidence="4" type="ORF">F3087_07740</name>
</gene>
<feature type="DNA-binding region" description="H-T-H motif" evidence="2">
    <location>
        <begin position="36"/>
        <end position="55"/>
    </location>
</feature>